<keyword evidence="2" id="KW-1185">Reference proteome</keyword>
<accession>A0A6P1BIC1</accession>
<evidence type="ECO:0000313" key="2">
    <source>
        <dbReference type="Proteomes" id="UP000468531"/>
    </source>
</evidence>
<reference evidence="1 2" key="1">
    <citation type="journal article" date="2020" name="Arch. Microbiol.">
        <title>Bradyrhizobium uaiense sp. nov., a new highly efficient cowpea symbiont.</title>
        <authorList>
            <person name="Cabral Michel D."/>
            <person name="Azarias Guimaraes A."/>
            <person name="Martins da Costa E."/>
            <person name="Soares de Carvalho T."/>
            <person name="Balsanelli E."/>
            <person name="Willems A."/>
            <person name="Maltempi de Souza E."/>
            <person name="de Souza Moreira F.M."/>
        </authorList>
    </citation>
    <scope>NUCLEOTIDE SEQUENCE [LARGE SCALE GENOMIC DNA]</scope>
    <source>
        <strain evidence="1 2">UFLA 03-164</strain>
    </source>
</reference>
<name>A0A6P1BIC1_9BRAD</name>
<dbReference type="Pfam" id="PF11523">
    <property type="entry name" value="DUF3223"/>
    <property type="match status" value="1"/>
</dbReference>
<evidence type="ECO:0000313" key="1">
    <source>
        <dbReference type="EMBL" id="NEU97904.1"/>
    </source>
</evidence>
<dbReference type="Gene3D" id="3.10.450.40">
    <property type="match status" value="1"/>
</dbReference>
<gene>
    <name evidence="1" type="ORF">FNJ47_19230</name>
</gene>
<dbReference type="EMBL" id="VKHP01000073">
    <property type="protein sequence ID" value="NEU97904.1"/>
    <property type="molecule type" value="Genomic_DNA"/>
</dbReference>
<dbReference type="RefSeq" id="WP_163155719.1">
    <property type="nucleotide sequence ID" value="NZ_VKHP01000073.1"/>
</dbReference>
<dbReference type="Proteomes" id="UP000468531">
    <property type="component" value="Unassembled WGS sequence"/>
</dbReference>
<dbReference type="AlphaFoldDB" id="A0A6P1BIC1"/>
<organism evidence="1 2">
    <name type="scientific">Bradyrhizobium uaiense</name>
    <dbReference type="NCBI Taxonomy" id="2594946"/>
    <lineage>
        <taxon>Bacteria</taxon>
        <taxon>Pseudomonadati</taxon>
        <taxon>Pseudomonadota</taxon>
        <taxon>Alphaproteobacteria</taxon>
        <taxon>Hyphomicrobiales</taxon>
        <taxon>Nitrobacteraceae</taxon>
        <taxon>Bradyrhizobium</taxon>
    </lineage>
</organism>
<proteinExistence type="predicted"/>
<protein>
    <submittedName>
        <fullName evidence="1">DUF3223 domain-containing protein</fullName>
    </submittedName>
</protein>
<sequence>MAKPINLPNGRSWKTQTAALAHFKDMLSRHSDNQIVESRSDHDDLVALLERYDAVIIDNPSKIGSGIEHFFRRRNIGEGYSTPGFWVHRTDGTDTDFSYIDAVKGQPKSNAQEFYDACRGAVAADLIAAKKRHFEAYGDGVGRVPCDLSDELISFSEAHLDHAYPTFGQLVVSFRAARGWQHGVPVGVLTPPADTQTTTSFLDPAVAEAFRQFHRGAATLRIISRARNLSMAAGQRRPKIKRPVHLDP</sequence>
<comment type="caution">
    <text evidence="1">The sequence shown here is derived from an EMBL/GenBank/DDBJ whole genome shotgun (WGS) entry which is preliminary data.</text>
</comment>